<evidence type="ECO:0000256" key="5">
    <source>
        <dbReference type="PROSITE-ProRule" id="PRU00221"/>
    </source>
</evidence>
<evidence type="ECO:0000256" key="1">
    <source>
        <dbReference type="ARBA" id="ARBA00004496"/>
    </source>
</evidence>
<dbReference type="SUPFAM" id="SSF50978">
    <property type="entry name" value="WD40 repeat-like"/>
    <property type="match status" value="1"/>
</dbReference>
<evidence type="ECO:0000256" key="3">
    <source>
        <dbReference type="ARBA" id="ARBA00022574"/>
    </source>
</evidence>
<dbReference type="InterPro" id="IPR050687">
    <property type="entry name" value="Dynein_IC"/>
</dbReference>
<accession>A0A0L0BSX0</accession>
<comment type="caution">
    <text evidence="7">The sequence shown here is derived from an EMBL/GenBank/DDBJ whole genome shotgun (WGS) entry which is preliminary data.</text>
</comment>
<dbReference type="Pfam" id="PF00400">
    <property type="entry name" value="WD40"/>
    <property type="match status" value="3"/>
</dbReference>
<comment type="subcellular location">
    <subcellularLocation>
        <location evidence="1">Cytoplasm</location>
    </subcellularLocation>
</comment>
<keyword evidence="8" id="KW-1185">Reference proteome</keyword>
<name>A0A0L0BSX0_LUCCU</name>
<dbReference type="OrthoDB" id="4189at2759"/>
<feature type="repeat" description="WD" evidence="5">
    <location>
        <begin position="486"/>
        <end position="534"/>
    </location>
</feature>
<evidence type="ECO:0000256" key="4">
    <source>
        <dbReference type="ARBA" id="ARBA00022737"/>
    </source>
</evidence>
<keyword evidence="2" id="KW-0963">Cytoplasm</keyword>
<evidence type="ECO:0000256" key="6">
    <source>
        <dbReference type="SAM" id="MobiDB-lite"/>
    </source>
</evidence>
<dbReference type="EMBL" id="JRES01001419">
    <property type="protein sequence ID" value="KNC23078.1"/>
    <property type="molecule type" value="Genomic_DNA"/>
</dbReference>
<evidence type="ECO:0000313" key="8">
    <source>
        <dbReference type="Proteomes" id="UP000037069"/>
    </source>
</evidence>
<keyword evidence="4" id="KW-0677">Repeat</keyword>
<dbReference type="PROSITE" id="PS50082">
    <property type="entry name" value="WD_REPEATS_2"/>
    <property type="match status" value="1"/>
</dbReference>
<dbReference type="GO" id="GO:0045504">
    <property type="term" value="F:dynein heavy chain binding"/>
    <property type="evidence" value="ECO:0007669"/>
    <property type="project" value="TreeGrafter"/>
</dbReference>
<evidence type="ECO:0000256" key="2">
    <source>
        <dbReference type="ARBA" id="ARBA00022490"/>
    </source>
</evidence>
<dbReference type="GO" id="GO:0045503">
    <property type="term" value="F:dynein light chain binding"/>
    <property type="evidence" value="ECO:0007669"/>
    <property type="project" value="TreeGrafter"/>
</dbReference>
<dbReference type="Gene3D" id="2.130.10.10">
    <property type="entry name" value="YVTN repeat-like/Quinoprotein amine dehydrogenase"/>
    <property type="match status" value="2"/>
</dbReference>
<sequence length="646" mass="74231">MEDNSNSTKYTGKYDNQIKLRKAKLEKMRKERQILQYDKLMREKTAQENSEENRLKKETREKAKEINDLEINKIQEEINKLKDSPNSEHSYCTIEYEVKTVEDKISDKLHKLKCYNLPITEIPPVEIATYSKETQTDISRLYRHNDLSLKNVYEDHDREYQDDVSPLKLMCKFSSNLPPGILSPGLPKVMDMPPALTPIDKEENPWNYLKEKRKKILVEKVEEIVLSEDFQNSLKRVSLAMEKVISTNKNIYVDYIGGTNYDWDYENNSKGPISSNQNFYDKSITDKRCITCIDWSSHNTDQIAASYYKNEPDTLTNAEGDVIIWNRNFKTETPEHVFYCHSPVMSICFTKFNPNLIIGATYSGQIVLWDNRVKTSIPIQCTKLNSKAHNQPIYCLRVIDNDDSSHNIISISSDGKMCSWSLDMLGLPLDVMQLQLEVSEKVKKPITVNCMDFPSNGINNMIIGAEDGCVYSAFRFGYASGITNRYEKHEAPITSISTHYNQDRSTNFGNLFLTSSLDCTIKLWSLESEQPLHTLKNNYDYVMDLAWSPIHPALFVAVDGAGHIDLYNLNDDIQEPIKSITSKGDTAINRLKWHKDGQHIAVGTDNGELCVYNIVEDLANPVNADWSMFSETLYDIRLNYAIESCE</sequence>
<organism evidence="7 8">
    <name type="scientific">Lucilia cuprina</name>
    <name type="common">Green bottle fly</name>
    <name type="synonym">Australian sheep blowfly</name>
    <dbReference type="NCBI Taxonomy" id="7375"/>
    <lineage>
        <taxon>Eukaryota</taxon>
        <taxon>Metazoa</taxon>
        <taxon>Ecdysozoa</taxon>
        <taxon>Arthropoda</taxon>
        <taxon>Hexapoda</taxon>
        <taxon>Insecta</taxon>
        <taxon>Pterygota</taxon>
        <taxon>Neoptera</taxon>
        <taxon>Endopterygota</taxon>
        <taxon>Diptera</taxon>
        <taxon>Brachycera</taxon>
        <taxon>Muscomorpha</taxon>
        <taxon>Oestroidea</taxon>
        <taxon>Calliphoridae</taxon>
        <taxon>Luciliinae</taxon>
        <taxon>Lucilia</taxon>
    </lineage>
</organism>
<evidence type="ECO:0000313" key="7">
    <source>
        <dbReference type="EMBL" id="KNC23078.1"/>
    </source>
</evidence>
<protein>
    <submittedName>
        <fullName evidence="7">Cytoplasmic dynein 1 intermediate chain</fullName>
    </submittedName>
</protein>
<proteinExistence type="predicted"/>
<dbReference type="Proteomes" id="UP000037069">
    <property type="component" value="Unassembled WGS sequence"/>
</dbReference>
<dbReference type="SMART" id="SM00320">
    <property type="entry name" value="WD40"/>
    <property type="match status" value="6"/>
</dbReference>
<dbReference type="GO" id="GO:0005737">
    <property type="term" value="C:cytoplasm"/>
    <property type="evidence" value="ECO:0007669"/>
    <property type="project" value="UniProtKB-SubCell"/>
</dbReference>
<dbReference type="InterPro" id="IPR036322">
    <property type="entry name" value="WD40_repeat_dom_sf"/>
</dbReference>
<dbReference type="InterPro" id="IPR001680">
    <property type="entry name" value="WD40_rpt"/>
</dbReference>
<dbReference type="InterPro" id="IPR015943">
    <property type="entry name" value="WD40/YVTN_repeat-like_dom_sf"/>
</dbReference>
<dbReference type="GO" id="GO:0010970">
    <property type="term" value="P:transport along microtubule"/>
    <property type="evidence" value="ECO:0007669"/>
    <property type="project" value="TreeGrafter"/>
</dbReference>
<dbReference type="PANTHER" id="PTHR12442:SF22">
    <property type="entry name" value="CYTOPLASMIC DYNEIN 1 INTERMEDIATE CHAIN-RELATED"/>
    <property type="match status" value="1"/>
</dbReference>
<feature type="region of interest" description="Disordered" evidence="6">
    <location>
        <begin position="39"/>
        <end position="60"/>
    </location>
</feature>
<dbReference type="STRING" id="7375.A0A0L0BSX0"/>
<dbReference type="PANTHER" id="PTHR12442">
    <property type="entry name" value="DYNEIN INTERMEDIATE CHAIN"/>
    <property type="match status" value="1"/>
</dbReference>
<dbReference type="AlphaFoldDB" id="A0A0L0BSX0"/>
<gene>
    <name evidence="7" type="ORF">FF38_10463</name>
</gene>
<dbReference type="GO" id="GO:0005868">
    <property type="term" value="C:cytoplasmic dynein complex"/>
    <property type="evidence" value="ECO:0007669"/>
    <property type="project" value="TreeGrafter"/>
</dbReference>
<keyword evidence="3 5" id="KW-0853">WD repeat</keyword>
<reference evidence="7 8" key="1">
    <citation type="journal article" date="2015" name="Nat. Commun.">
        <title>Lucilia cuprina genome unlocks parasitic fly biology to underpin future interventions.</title>
        <authorList>
            <person name="Anstead C.A."/>
            <person name="Korhonen P.K."/>
            <person name="Young N.D."/>
            <person name="Hall R.S."/>
            <person name="Jex A.R."/>
            <person name="Murali S.C."/>
            <person name="Hughes D.S."/>
            <person name="Lee S.F."/>
            <person name="Perry T."/>
            <person name="Stroehlein A.J."/>
            <person name="Ansell B.R."/>
            <person name="Breugelmans B."/>
            <person name="Hofmann A."/>
            <person name="Qu J."/>
            <person name="Dugan S."/>
            <person name="Lee S.L."/>
            <person name="Chao H."/>
            <person name="Dinh H."/>
            <person name="Han Y."/>
            <person name="Doddapaneni H.V."/>
            <person name="Worley K.C."/>
            <person name="Muzny D.M."/>
            <person name="Ioannidis P."/>
            <person name="Waterhouse R.M."/>
            <person name="Zdobnov E.M."/>
            <person name="James P.J."/>
            <person name="Bagnall N.H."/>
            <person name="Kotze A.C."/>
            <person name="Gibbs R.A."/>
            <person name="Richards S."/>
            <person name="Batterham P."/>
            <person name="Gasser R.B."/>
        </authorList>
    </citation>
    <scope>NUCLEOTIDE SEQUENCE [LARGE SCALE GENOMIC DNA]</scope>
    <source>
        <strain evidence="7 8">LS</strain>
        <tissue evidence="7">Full body</tissue>
    </source>
</reference>